<dbReference type="OrthoDB" id="5302720at2759"/>
<evidence type="ECO:0000313" key="5">
    <source>
        <dbReference type="EMBL" id="RMJ13439.1"/>
    </source>
</evidence>
<evidence type="ECO:0000256" key="1">
    <source>
        <dbReference type="ARBA" id="ARBA00022729"/>
    </source>
</evidence>
<feature type="signal peptide" evidence="3">
    <location>
        <begin position="1"/>
        <end position="18"/>
    </location>
</feature>
<dbReference type="Proteomes" id="UP000277212">
    <property type="component" value="Unassembled WGS sequence"/>
</dbReference>
<dbReference type="AlphaFoldDB" id="A0A3M2S7D0"/>
<name>A0A3M2S7D0_9HYPO</name>
<feature type="chain" id="PRO_5018079277" description="Alginate lyase domain-containing protein" evidence="3">
    <location>
        <begin position="19"/>
        <end position="412"/>
    </location>
</feature>
<dbReference type="GO" id="GO:0042597">
    <property type="term" value="C:periplasmic space"/>
    <property type="evidence" value="ECO:0007669"/>
    <property type="project" value="InterPro"/>
</dbReference>
<dbReference type="SUPFAM" id="SSF48230">
    <property type="entry name" value="Chondroitin AC/alginate lyase"/>
    <property type="match status" value="1"/>
</dbReference>
<keyword evidence="6" id="KW-1185">Reference proteome</keyword>
<comment type="caution">
    <text evidence="5">The sequence shown here is derived from an EMBL/GenBank/DDBJ whole genome shotgun (WGS) entry which is preliminary data.</text>
</comment>
<keyword evidence="1 3" id="KW-0732">Signal</keyword>
<dbReference type="EMBL" id="NKUJ01000108">
    <property type="protein sequence ID" value="RMJ13439.1"/>
    <property type="molecule type" value="Genomic_DNA"/>
</dbReference>
<evidence type="ECO:0000256" key="3">
    <source>
        <dbReference type="SAM" id="SignalP"/>
    </source>
</evidence>
<dbReference type="Gene3D" id="1.50.10.100">
    <property type="entry name" value="Chondroitin AC/alginate lyase"/>
    <property type="match status" value="1"/>
</dbReference>
<evidence type="ECO:0000313" key="6">
    <source>
        <dbReference type="Proteomes" id="UP000277212"/>
    </source>
</evidence>
<organism evidence="5 6">
    <name type="scientific">Fusarium kuroshium</name>
    <dbReference type="NCBI Taxonomy" id="2010991"/>
    <lineage>
        <taxon>Eukaryota</taxon>
        <taxon>Fungi</taxon>
        <taxon>Dikarya</taxon>
        <taxon>Ascomycota</taxon>
        <taxon>Pezizomycotina</taxon>
        <taxon>Sordariomycetes</taxon>
        <taxon>Hypocreomycetidae</taxon>
        <taxon>Hypocreales</taxon>
        <taxon>Nectriaceae</taxon>
        <taxon>Fusarium</taxon>
        <taxon>Fusarium solani species complex</taxon>
    </lineage>
</organism>
<dbReference type="Pfam" id="PF05426">
    <property type="entry name" value="Alginate_lyase"/>
    <property type="match status" value="1"/>
</dbReference>
<accession>A0A3M2S7D0</accession>
<gene>
    <name evidence="5" type="ORF">CDV36_006892</name>
</gene>
<sequence>MKISLSAVIGIAASAASALYTSPHLRHEPAVRAVNKASSAFAHPGLLHSEADFRRIKKLVDSGKAPWSAGWEKLVGRTNPDYQPRPQEIVVRGSTAELSENYALLYRDLAAAYALAIRWKITQNATFAEAAARIIDAWAATLTDIQGTSDKYLASGLYGYQFANVAEILRNYSGWNGLEAASEMLLRVFYPMNRRFLIEHNGRPVEHYWANWDLCNIATMMSIGVLADNRTIWDEAIEYFKHGEGNGAIEIAIWSMHTEEGTGKKLGQNQEAGRDQGHSTLDFALLGVIAQQAYNQGEDLFGYLENRILAGMEYVSKYNVGEDVPFTTYVNAIHGTQTEISSAGRGSIRPIAELFVAHYGSIKRRDVKWTTVYRDLVLEKSGGAEGGGGNYESTSTGYDQLGFGTLLYRLEA</sequence>
<dbReference type="InterPro" id="IPR008397">
    <property type="entry name" value="Alginate_lyase_dom"/>
</dbReference>
<keyword evidence="2" id="KW-0456">Lyase</keyword>
<dbReference type="GO" id="GO:0016829">
    <property type="term" value="F:lyase activity"/>
    <property type="evidence" value="ECO:0007669"/>
    <property type="project" value="UniProtKB-KW"/>
</dbReference>
<reference evidence="5 6" key="1">
    <citation type="submission" date="2017-06" db="EMBL/GenBank/DDBJ databases">
        <title>Comparative genomic analysis of Ambrosia Fusariam Clade fungi.</title>
        <authorList>
            <person name="Stajich J.E."/>
            <person name="Carrillo J."/>
            <person name="Kijimoto T."/>
            <person name="Eskalen A."/>
            <person name="O'Donnell K."/>
            <person name="Kasson M."/>
        </authorList>
    </citation>
    <scope>NUCLEOTIDE SEQUENCE [LARGE SCALE GENOMIC DNA]</scope>
    <source>
        <strain evidence="5">UCR3666</strain>
    </source>
</reference>
<evidence type="ECO:0000256" key="2">
    <source>
        <dbReference type="ARBA" id="ARBA00023239"/>
    </source>
</evidence>
<evidence type="ECO:0000259" key="4">
    <source>
        <dbReference type="Pfam" id="PF05426"/>
    </source>
</evidence>
<dbReference type="STRING" id="2010991.A0A3M2S7D0"/>
<feature type="domain" description="Alginate lyase" evidence="4">
    <location>
        <begin position="73"/>
        <end position="318"/>
    </location>
</feature>
<dbReference type="InterPro" id="IPR008929">
    <property type="entry name" value="Chondroitin_lyas"/>
</dbReference>
<proteinExistence type="predicted"/>
<protein>
    <recommendedName>
        <fullName evidence="4">Alginate lyase domain-containing protein</fullName>
    </recommendedName>
</protein>